<dbReference type="InterPro" id="IPR003838">
    <property type="entry name" value="ABC3_permease_C"/>
</dbReference>
<sequence>MNFRDIFSLAFRSVTASRLRTSLTVAIIALGITAIVGIFTAIDSLKNGIFDSFSAMGANGFMIRNREMNVRIGGGGGSGATKGTASKKRVKTSNKNKVITFQEAMDFKKRFDFPSMVSIWYRPGSVTVYSGSKKTNPNIAVIGGDENYLKYTNYDLQAGRDFNEADMESARNVAIIGPDIAKKLFGEEMRNVVGSPIRLGNVRYRVIGVLTSKGSSNLFSPDNIVITTVTNVRRVFNRPNASYNINVSINDPKMMDAGIGEATGLLRIIRHIGMDEESNFYITKNDSIAEMLFNSLAFVTIAAIVIGAITLIGSAIGLMNIMLVSVAERTREIGVSKALGATSKTIRTQFLYEAIIISVLGGFVGVFFGMLVGNVVSLILKTSFVVPWLWIGIGVGLCAIVGLLSGILPAIKASKLDPIQALRFE</sequence>
<protein>
    <submittedName>
        <fullName evidence="10">Putative ABC transport system permease protein</fullName>
    </submittedName>
</protein>
<dbReference type="Proteomes" id="UP000249547">
    <property type="component" value="Unassembled WGS sequence"/>
</dbReference>
<keyword evidence="5 7" id="KW-0472">Membrane</keyword>
<evidence type="ECO:0000256" key="4">
    <source>
        <dbReference type="ARBA" id="ARBA00022989"/>
    </source>
</evidence>
<evidence type="ECO:0000256" key="5">
    <source>
        <dbReference type="ARBA" id="ARBA00023136"/>
    </source>
</evidence>
<dbReference type="PANTHER" id="PTHR30572">
    <property type="entry name" value="MEMBRANE COMPONENT OF TRANSPORTER-RELATED"/>
    <property type="match status" value="1"/>
</dbReference>
<evidence type="ECO:0000256" key="6">
    <source>
        <dbReference type="ARBA" id="ARBA00038076"/>
    </source>
</evidence>
<evidence type="ECO:0000256" key="7">
    <source>
        <dbReference type="SAM" id="Phobius"/>
    </source>
</evidence>
<dbReference type="AlphaFoldDB" id="A0A327Q2B7"/>
<gene>
    <name evidence="10" type="ORF">LX64_04851</name>
</gene>
<dbReference type="EMBL" id="QLLL01000012">
    <property type="protein sequence ID" value="RAI98489.1"/>
    <property type="molecule type" value="Genomic_DNA"/>
</dbReference>
<dbReference type="GO" id="GO:0005886">
    <property type="term" value="C:plasma membrane"/>
    <property type="evidence" value="ECO:0007669"/>
    <property type="project" value="UniProtKB-SubCell"/>
</dbReference>
<evidence type="ECO:0000259" key="9">
    <source>
        <dbReference type="Pfam" id="PF12704"/>
    </source>
</evidence>
<evidence type="ECO:0000313" key="11">
    <source>
        <dbReference type="Proteomes" id="UP000249547"/>
    </source>
</evidence>
<organism evidence="10 11">
    <name type="scientific">Chitinophaga skermanii</name>
    <dbReference type="NCBI Taxonomy" id="331697"/>
    <lineage>
        <taxon>Bacteria</taxon>
        <taxon>Pseudomonadati</taxon>
        <taxon>Bacteroidota</taxon>
        <taxon>Chitinophagia</taxon>
        <taxon>Chitinophagales</taxon>
        <taxon>Chitinophagaceae</taxon>
        <taxon>Chitinophaga</taxon>
    </lineage>
</organism>
<feature type="transmembrane region" description="Helical" evidence="7">
    <location>
        <begin position="350"/>
        <end position="376"/>
    </location>
</feature>
<keyword evidence="11" id="KW-1185">Reference proteome</keyword>
<dbReference type="Pfam" id="PF02687">
    <property type="entry name" value="FtsX"/>
    <property type="match status" value="1"/>
</dbReference>
<name>A0A327Q2B7_9BACT</name>
<dbReference type="GO" id="GO:0022857">
    <property type="term" value="F:transmembrane transporter activity"/>
    <property type="evidence" value="ECO:0007669"/>
    <property type="project" value="TreeGrafter"/>
</dbReference>
<feature type="domain" description="ABC3 transporter permease C-terminal" evidence="8">
    <location>
        <begin position="304"/>
        <end position="418"/>
    </location>
</feature>
<accession>A0A327Q2B7</accession>
<reference evidence="10 11" key="1">
    <citation type="submission" date="2018-06" db="EMBL/GenBank/DDBJ databases">
        <title>Genomic Encyclopedia of Archaeal and Bacterial Type Strains, Phase II (KMG-II): from individual species to whole genera.</title>
        <authorList>
            <person name="Goeker M."/>
        </authorList>
    </citation>
    <scope>NUCLEOTIDE SEQUENCE [LARGE SCALE GENOMIC DNA]</scope>
    <source>
        <strain evidence="10 11">DSM 23857</strain>
    </source>
</reference>
<dbReference type="OrthoDB" id="9770036at2"/>
<comment type="caution">
    <text evidence="10">The sequence shown here is derived from an EMBL/GenBank/DDBJ whole genome shotgun (WGS) entry which is preliminary data.</text>
</comment>
<feature type="transmembrane region" description="Helical" evidence="7">
    <location>
        <begin position="388"/>
        <end position="411"/>
    </location>
</feature>
<proteinExistence type="inferred from homology"/>
<comment type="subcellular location">
    <subcellularLocation>
        <location evidence="1">Cell membrane</location>
        <topology evidence="1">Multi-pass membrane protein</topology>
    </subcellularLocation>
</comment>
<feature type="transmembrane region" description="Helical" evidence="7">
    <location>
        <begin position="21"/>
        <end position="42"/>
    </location>
</feature>
<feature type="domain" description="MacB-like periplasmic core" evidence="9">
    <location>
        <begin position="21"/>
        <end position="257"/>
    </location>
</feature>
<keyword evidence="3 7" id="KW-0812">Transmembrane</keyword>
<dbReference type="RefSeq" id="WP_111600233.1">
    <property type="nucleotide sequence ID" value="NZ_QLLL01000012.1"/>
</dbReference>
<keyword evidence="2" id="KW-1003">Cell membrane</keyword>
<evidence type="ECO:0000256" key="2">
    <source>
        <dbReference type="ARBA" id="ARBA00022475"/>
    </source>
</evidence>
<evidence type="ECO:0000256" key="3">
    <source>
        <dbReference type="ARBA" id="ARBA00022692"/>
    </source>
</evidence>
<dbReference type="InterPro" id="IPR050250">
    <property type="entry name" value="Macrolide_Exporter_MacB"/>
</dbReference>
<dbReference type="Pfam" id="PF12704">
    <property type="entry name" value="MacB_PCD"/>
    <property type="match status" value="1"/>
</dbReference>
<comment type="similarity">
    <text evidence="6">Belongs to the ABC-4 integral membrane protein family.</text>
</comment>
<evidence type="ECO:0000313" key="10">
    <source>
        <dbReference type="EMBL" id="RAI98489.1"/>
    </source>
</evidence>
<dbReference type="PANTHER" id="PTHR30572:SF4">
    <property type="entry name" value="ABC TRANSPORTER PERMEASE YTRF"/>
    <property type="match status" value="1"/>
</dbReference>
<evidence type="ECO:0000256" key="1">
    <source>
        <dbReference type="ARBA" id="ARBA00004651"/>
    </source>
</evidence>
<feature type="transmembrane region" description="Helical" evidence="7">
    <location>
        <begin position="296"/>
        <end position="323"/>
    </location>
</feature>
<evidence type="ECO:0000259" key="8">
    <source>
        <dbReference type="Pfam" id="PF02687"/>
    </source>
</evidence>
<keyword evidence="4 7" id="KW-1133">Transmembrane helix</keyword>
<dbReference type="InterPro" id="IPR025857">
    <property type="entry name" value="MacB_PCD"/>
</dbReference>